<evidence type="ECO:0000256" key="1">
    <source>
        <dbReference type="SAM" id="Coils"/>
    </source>
</evidence>
<comment type="caution">
    <text evidence="3">The sequence shown here is derived from an EMBL/GenBank/DDBJ whole genome shotgun (WGS) entry which is preliminary data.</text>
</comment>
<dbReference type="Proteomes" id="UP000604046">
    <property type="component" value="Unassembled WGS sequence"/>
</dbReference>
<gene>
    <name evidence="3" type="ORF">SNAT2548_LOCUS7964</name>
</gene>
<feature type="coiled-coil region" evidence="1">
    <location>
        <begin position="469"/>
        <end position="520"/>
    </location>
</feature>
<proteinExistence type="predicted"/>
<feature type="region of interest" description="Disordered" evidence="2">
    <location>
        <begin position="366"/>
        <end position="385"/>
    </location>
</feature>
<keyword evidence="1" id="KW-0175">Coiled coil</keyword>
<protein>
    <submittedName>
        <fullName evidence="3">Uncharacterized protein</fullName>
    </submittedName>
</protein>
<name>A0A812K031_9DINO</name>
<reference evidence="3" key="1">
    <citation type="submission" date="2021-02" db="EMBL/GenBank/DDBJ databases">
        <authorList>
            <person name="Dougan E. K."/>
            <person name="Rhodes N."/>
            <person name="Thang M."/>
            <person name="Chan C."/>
        </authorList>
    </citation>
    <scope>NUCLEOTIDE SEQUENCE</scope>
</reference>
<accession>A0A812K031</accession>
<dbReference type="EMBL" id="CAJNDS010000569">
    <property type="protein sequence ID" value="CAE7219505.1"/>
    <property type="molecule type" value="Genomic_DNA"/>
</dbReference>
<organism evidence="3 4">
    <name type="scientific">Symbiodinium natans</name>
    <dbReference type="NCBI Taxonomy" id="878477"/>
    <lineage>
        <taxon>Eukaryota</taxon>
        <taxon>Sar</taxon>
        <taxon>Alveolata</taxon>
        <taxon>Dinophyceae</taxon>
        <taxon>Suessiales</taxon>
        <taxon>Symbiodiniaceae</taxon>
        <taxon>Symbiodinium</taxon>
    </lineage>
</organism>
<dbReference type="AlphaFoldDB" id="A0A812K031"/>
<evidence type="ECO:0000313" key="4">
    <source>
        <dbReference type="Proteomes" id="UP000604046"/>
    </source>
</evidence>
<keyword evidence="4" id="KW-1185">Reference proteome</keyword>
<evidence type="ECO:0000256" key="2">
    <source>
        <dbReference type="SAM" id="MobiDB-lite"/>
    </source>
</evidence>
<evidence type="ECO:0000313" key="3">
    <source>
        <dbReference type="EMBL" id="CAE7219505.1"/>
    </source>
</evidence>
<sequence length="752" mass="85790">MVDASLPVRPPGTCTVFGKTPRADYQKRKRSGDTDSEASKWSYTTCMTKLATNFWNNVLEADLKEVAVLPPQGSDPDGCVFGDFLDSLCEVCISRGKRPVRITETEWLQQLSCVTSSDHGCVPVFLLNASVDFMKAFADANINVARVVAFLPPGTAVNKPSKSQNAKHYMELTYFTDWQLYDCYVEHVQHLKHHEHLVTERVQQVEREKREQRLEFLEGEQRYKMEQIAAEQQALCRTFAEGHIRKPQDSERERMREAVCSFVLLDETVPRPEAARECEVLQQMVLHVLFEGRDKLQRSWQYLDIETEIANRIQEVNMSTDLQSWQATVLRPDVRDKVVSLTVHSLYLLKPDAPIQSMKPVRQDQEKVEPWSLSGEPPRQPSRALSDELRIEVIPELSKATKIEDFRGTSGFLQVQYLVLPMAGSEIRDCPVYVSYVKIEVDKAAMKESADRIQFGSAEKKYEKPQTKLHDTLDDIQQKEQSLRAKEAELARPGLTRKRLRELEAEIKEAKDKIQRCEEILEDFPVPVLDDNSFAMWRAGDDDGNLVSKDFDQNVLNRAGFINSLEHYLSRLHHLPFKVPGANGWTVFEAGSKPDTRQKGLPQFVQGARTLEEAEALKVTVSKVYEMLKVHASGSNTNAKTKGASQRLLLVLEDATFSVSAALHNSENAGRKHFNIKGSFPEKRQYHLECFEVGQQPDRPSNEVVELAKLEGGQILPCWCRLVQITHNQQWYPKDLDRRYLAAHRDAVRALI</sequence>